<dbReference type="InterPro" id="IPR013083">
    <property type="entry name" value="Znf_RING/FYVE/PHD"/>
</dbReference>
<dbReference type="GO" id="GO:0008270">
    <property type="term" value="F:zinc ion binding"/>
    <property type="evidence" value="ECO:0007669"/>
    <property type="project" value="UniProtKB-KW"/>
</dbReference>
<keyword evidence="1" id="KW-0479">Metal-binding</keyword>
<evidence type="ECO:0000259" key="5">
    <source>
        <dbReference type="PROSITE" id="PS50089"/>
    </source>
</evidence>
<dbReference type="InterPro" id="IPR017907">
    <property type="entry name" value="Znf_RING_CS"/>
</dbReference>
<feature type="domain" description="RING-type" evidence="5">
    <location>
        <begin position="22"/>
        <end position="84"/>
    </location>
</feature>
<dbReference type="InterPro" id="IPR001841">
    <property type="entry name" value="Znf_RING"/>
</dbReference>
<sequence length="141" mass="16438">MPRTIPVFSGGTNKNFATFTHCENSLSLNVRTREEERILISCGHFFCQQCLVEWANAARGVERDLQRRRVAILPRRRVRCPTCQQDHRTPNFRLEEFARVNRILEHPRDEEEEEVPVPMKQADPALIAPVLEDMDEIVILD</sequence>
<evidence type="ECO:0000256" key="1">
    <source>
        <dbReference type="ARBA" id="ARBA00022723"/>
    </source>
</evidence>
<keyword evidence="2 4" id="KW-0863">Zinc-finger</keyword>
<dbReference type="InterPro" id="IPR018957">
    <property type="entry name" value="Znf_C3HC4_RING-type"/>
</dbReference>
<dbReference type="PROSITE" id="PS50089">
    <property type="entry name" value="ZF_RING_2"/>
    <property type="match status" value="1"/>
</dbReference>
<dbReference type="SUPFAM" id="SSF57850">
    <property type="entry name" value="RING/U-box"/>
    <property type="match status" value="1"/>
</dbReference>
<keyword evidence="3" id="KW-0862">Zinc</keyword>
<reference evidence="7" key="1">
    <citation type="submission" date="2011-07" db="EMBL/GenBank/DDBJ databases">
        <authorList>
            <consortium name="Caenorhabditis brenneri Sequencing and Analysis Consortium"/>
            <person name="Wilson R.K."/>
        </authorList>
    </citation>
    <scope>NUCLEOTIDE SEQUENCE [LARGE SCALE GENOMIC DNA]</scope>
    <source>
        <strain evidence="7">PB2801</strain>
    </source>
</reference>
<protein>
    <recommendedName>
        <fullName evidence="5">RING-type domain-containing protein</fullName>
    </recommendedName>
</protein>
<dbReference type="Gene3D" id="3.30.40.10">
    <property type="entry name" value="Zinc/RING finger domain, C3HC4 (zinc finger)"/>
    <property type="match status" value="1"/>
</dbReference>
<accession>G0P359</accession>
<dbReference type="AlphaFoldDB" id="G0P359"/>
<dbReference type="PROSITE" id="PS00518">
    <property type="entry name" value="ZF_RING_1"/>
    <property type="match status" value="1"/>
</dbReference>
<evidence type="ECO:0000256" key="4">
    <source>
        <dbReference type="PROSITE-ProRule" id="PRU00175"/>
    </source>
</evidence>
<evidence type="ECO:0000313" key="7">
    <source>
        <dbReference type="Proteomes" id="UP000008068"/>
    </source>
</evidence>
<dbReference type="Pfam" id="PF00097">
    <property type="entry name" value="zf-C3HC4"/>
    <property type="match status" value="1"/>
</dbReference>
<keyword evidence="7" id="KW-1185">Reference proteome</keyword>
<dbReference type="Proteomes" id="UP000008068">
    <property type="component" value="Unassembled WGS sequence"/>
</dbReference>
<evidence type="ECO:0000313" key="6">
    <source>
        <dbReference type="EMBL" id="EGT43846.1"/>
    </source>
</evidence>
<dbReference type="HOGENOM" id="CLU_1827007_0_0_1"/>
<gene>
    <name evidence="6" type="ORF">CAEBREN_24203</name>
</gene>
<proteinExistence type="predicted"/>
<organism evidence="7">
    <name type="scientific">Caenorhabditis brenneri</name>
    <name type="common">Nematode worm</name>
    <dbReference type="NCBI Taxonomy" id="135651"/>
    <lineage>
        <taxon>Eukaryota</taxon>
        <taxon>Metazoa</taxon>
        <taxon>Ecdysozoa</taxon>
        <taxon>Nematoda</taxon>
        <taxon>Chromadorea</taxon>
        <taxon>Rhabditida</taxon>
        <taxon>Rhabditina</taxon>
        <taxon>Rhabditomorpha</taxon>
        <taxon>Rhabditoidea</taxon>
        <taxon>Rhabditidae</taxon>
        <taxon>Peloderinae</taxon>
        <taxon>Caenorhabditis</taxon>
    </lineage>
</organism>
<evidence type="ECO:0000256" key="3">
    <source>
        <dbReference type="ARBA" id="ARBA00022833"/>
    </source>
</evidence>
<evidence type="ECO:0000256" key="2">
    <source>
        <dbReference type="ARBA" id="ARBA00022771"/>
    </source>
</evidence>
<dbReference type="InParanoid" id="G0P359"/>
<name>G0P359_CAEBE</name>
<dbReference type="EMBL" id="GL380037">
    <property type="protein sequence ID" value="EGT43846.1"/>
    <property type="molecule type" value="Genomic_DNA"/>
</dbReference>